<dbReference type="InterPro" id="IPR039667">
    <property type="entry name" value="Dolichyldiphosphatase_PAP2"/>
</dbReference>
<dbReference type="PANTHER" id="PTHR14969">
    <property type="entry name" value="SPHINGOSINE-1-PHOSPHATE PHOSPHOHYDROLASE"/>
    <property type="match status" value="1"/>
</dbReference>
<evidence type="ECO:0000259" key="7">
    <source>
        <dbReference type="SMART" id="SM00014"/>
    </source>
</evidence>
<dbReference type="GO" id="GO:0042392">
    <property type="term" value="F:sphingosine-1-phosphate phosphatase activity"/>
    <property type="evidence" value="ECO:0007669"/>
    <property type="project" value="TreeGrafter"/>
</dbReference>
<dbReference type="AlphaFoldDB" id="A0A0L0S6Y9"/>
<dbReference type="STRING" id="578462.A0A0L0S6Y9"/>
<feature type="transmembrane region" description="Helical" evidence="6">
    <location>
        <begin position="177"/>
        <end position="196"/>
    </location>
</feature>
<dbReference type="UniPathway" id="UPA00378"/>
<evidence type="ECO:0000256" key="1">
    <source>
        <dbReference type="ARBA" id="ARBA00004141"/>
    </source>
</evidence>
<comment type="subcellular location">
    <subcellularLocation>
        <location evidence="1">Membrane</location>
        <topology evidence="1">Multi-pass membrane protein</topology>
    </subcellularLocation>
</comment>
<evidence type="ECO:0000256" key="2">
    <source>
        <dbReference type="ARBA" id="ARBA00022692"/>
    </source>
</evidence>
<gene>
    <name evidence="8" type="ORF">AMAG_05106</name>
</gene>
<feature type="domain" description="Phosphatidic acid phosphatase type 2/haloperoxidase" evidence="7">
    <location>
        <begin position="138"/>
        <end position="250"/>
    </location>
</feature>
<dbReference type="Pfam" id="PF01569">
    <property type="entry name" value="PAP2"/>
    <property type="match status" value="1"/>
</dbReference>
<name>A0A0L0S6Y9_ALLM3</name>
<dbReference type="VEuPathDB" id="FungiDB:AMAG_05106"/>
<dbReference type="EMBL" id="GG745332">
    <property type="protein sequence ID" value="KNE58297.1"/>
    <property type="molecule type" value="Genomic_DNA"/>
</dbReference>
<evidence type="ECO:0000313" key="9">
    <source>
        <dbReference type="Proteomes" id="UP000054350"/>
    </source>
</evidence>
<dbReference type="SUPFAM" id="SSF48317">
    <property type="entry name" value="Acid phosphatase/Vanadium-dependent haloperoxidase"/>
    <property type="match status" value="1"/>
</dbReference>
<proteinExistence type="predicted"/>
<evidence type="ECO:0000313" key="8">
    <source>
        <dbReference type="EMBL" id="KNE58297.1"/>
    </source>
</evidence>
<feature type="transmembrane region" description="Helical" evidence="6">
    <location>
        <begin position="202"/>
        <end position="222"/>
    </location>
</feature>
<evidence type="ECO:0000256" key="3">
    <source>
        <dbReference type="ARBA" id="ARBA00022801"/>
    </source>
</evidence>
<keyword evidence="2 6" id="KW-0812">Transmembrane</keyword>
<dbReference type="OrthoDB" id="302705at2759"/>
<evidence type="ECO:0000256" key="5">
    <source>
        <dbReference type="ARBA" id="ARBA00023136"/>
    </source>
</evidence>
<dbReference type="CDD" id="cd03382">
    <property type="entry name" value="PAP2_dolichyldiphosphatase"/>
    <property type="match status" value="1"/>
</dbReference>
<reference evidence="8 9" key="1">
    <citation type="submission" date="2009-11" db="EMBL/GenBank/DDBJ databases">
        <title>Annotation of Allomyces macrogynus ATCC 38327.</title>
        <authorList>
            <consortium name="The Broad Institute Genome Sequencing Platform"/>
            <person name="Russ C."/>
            <person name="Cuomo C."/>
            <person name="Burger G."/>
            <person name="Gray M.W."/>
            <person name="Holland P.W.H."/>
            <person name="King N."/>
            <person name="Lang F.B.F."/>
            <person name="Roger A.J."/>
            <person name="Ruiz-Trillo I."/>
            <person name="Young S.K."/>
            <person name="Zeng Q."/>
            <person name="Gargeya S."/>
            <person name="Fitzgerald M."/>
            <person name="Haas B."/>
            <person name="Abouelleil A."/>
            <person name="Alvarado L."/>
            <person name="Arachchi H.M."/>
            <person name="Berlin A."/>
            <person name="Chapman S.B."/>
            <person name="Gearin G."/>
            <person name="Goldberg J."/>
            <person name="Griggs A."/>
            <person name="Gujja S."/>
            <person name="Hansen M."/>
            <person name="Heiman D."/>
            <person name="Howarth C."/>
            <person name="Larimer J."/>
            <person name="Lui A."/>
            <person name="MacDonald P.J.P."/>
            <person name="McCowen C."/>
            <person name="Montmayeur A."/>
            <person name="Murphy C."/>
            <person name="Neiman D."/>
            <person name="Pearson M."/>
            <person name="Priest M."/>
            <person name="Roberts A."/>
            <person name="Saif S."/>
            <person name="Shea T."/>
            <person name="Sisk P."/>
            <person name="Stolte C."/>
            <person name="Sykes S."/>
            <person name="Wortman J."/>
            <person name="Nusbaum C."/>
            <person name="Birren B."/>
        </authorList>
    </citation>
    <scope>NUCLEOTIDE SEQUENCE [LARGE SCALE GENOMIC DNA]</scope>
    <source>
        <strain evidence="8 9">ATCC 38327</strain>
    </source>
</reference>
<feature type="transmembrane region" description="Helical" evidence="6">
    <location>
        <begin position="229"/>
        <end position="252"/>
    </location>
</feature>
<dbReference type="InterPro" id="IPR036938">
    <property type="entry name" value="PAP2/HPO_sf"/>
</dbReference>
<keyword evidence="5 6" id="KW-0472">Membrane</keyword>
<accession>A0A0L0S6Y9</accession>
<organism evidence="8 9">
    <name type="scientific">Allomyces macrogynus (strain ATCC 38327)</name>
    <name type="common">Allomyces javanicus var. macrogynus</name>
    <dbReference type="NCBI Taxonomy" id="578462"/>
    <lineage>
        <taxon>Eukaryota</taxon>
        <taxon>Fungi</taxon>
        <taxon>Fungi incertae sedis</taxon>
        <taxon>Blastocladiomycota</taxon>
        <taxon>Blastocladiomycetes</taxon>
        <taxon>Blastocladiales</taxon>
        <taxon>Blastocladiaceae</taxon>
        <taxon>Allomyces</taxon>
    </lineage>
</organism>
<feature type="transmembrane region" description="Helical" evidence="6">
    <location>
        <begin position="111"/>
        <end position="132"/>
    </location>
</feature>
<dbReference type="Proteomes" id="UP000054350">
    <property type="component" value="Unassembled WGS sequence"/>
</dbReference>
<dbReference type="GO" id="GO:0016020">
    <property type="term" value="C:membrane"/>
    <property type="evidence" value="ECO:0007669"/>
    <property type="project" value="UniProtKB-SubCell"/>
</dbReference>
<keyword evidence="3" id="KW-0378">Hydrolase</keyword>
<dbReference type="InterPro" id="IPR000326">
    <property type="entry name" value="PAP2/HPO"/>
</dbReference>
<keyword evidence="4 6" id="KW-1133">Transmembrane helix</keyword>
<evidence type="ECO:0000256" key="4">
    <source>
        <dbReference type="ARBA" id="ARBA00022989"/>
    </source>
</evidence>
<keyword evidence="9" id="KW-1185">Reference proteome</keyword>
<dbReference type="PANTHER" id="PTHR14969:SF13">
    <property type="entry name" value="AT30094P"/>
    <property type="match status" value="1"/>
</dbReference>
<sequence>MGLVGSTPPLAGARRQPPRPKIMITTSIAEPILLEESSGHASTPACTLNLLQPEWSGTVVMDQQAADAVQAAPRGSLAAICAAHPDPAAVLTSLSLTHVMYHVDDALIGKALALITLLPLAMVVSYATLAAARPREPLWLAMFLGQLGNEGLNFVLKRWIAEHRPTPFLGKGYGMPSCHAQFMSYWCIFVVLFAHAERRQLPSWLAPLIQLTALTTAALVIYSRVHLQYHTVVQVLAGTAIGTVVGAVWFALVHPRFPLPPFRPRPDEQRAKKE</sequence>
<dbReference type="eggNOG" id="KOG3146">
    <property type="taxonomic scope" value="Eukaryota"/>
</dbReference>
<reference evidence="9" key="2">
    <citation type="submission" date="2009-11" db="EMBL/GenBank/DDBJ databases">
        <title>The Genome Sequence of Allomyces macrogynus strain ATCC 38327.</title>
        <authorList>
            <consortium name="The Broad Institute Genome Sequencing Platform"/>
            <person name="Russ C."/>
            <person name="Cuomo C."/>
            <person name="Shea T."/>
            <person name="Young S.K."/>
            <person name="Zeng Q."/>
            <person name="Koehrsen M."/>
            <person name="Haas B."/>
            <person name="Borodovsky M."/>
            <person name="Guigo R."/>
            <person name="Alvarado L."/>
            <person name="Berlin A."/>
            <person name="Borenstein D."/>
            <person name="Chen Z."/>
            <person name="Engels R."/>
            <person name="Freedman E."/>
            <person name="Gellesch M."/>
            <person name="Goldberg J."/>
            <person name="Griggs A."/>
            <person name="Gujja S."/>
            <person name="Heiman D."/>
            <person name="Hepburn T."/>
            <person name="Howarth C."/>
            <person name="Jen D."/>
            <person name="Larson L."/>
            <person name="Lewis B."/>
            <person name="Mehta T."/>
            <person name="Park D."/>
            <person name="Pearson M."/>
            <person name="Roberts A."/>
            <person name="Saif S."/>
            <person name="Shenoy N."/>
            <person name="Sisk P."/>
            <person name="Stolte C."/>
            <person name="Sykes S."/>
            <person name="Walk T."/>
            <person name="White J."/>
            <person name="Yandava C."/>
            <person name="Burger G."/>
            <person name="Gray M.W."/>
            <person name="Holland P.W.H."/>
            <person name="King N."/>
            <person name="Lang F.B.F."/>
            <person name="Roger A.J."/>
            <person name="Ruiz-Trillo I."/>
            <person name="Lander E."/>
            <person name="Nusbaum C."/>
        </authorList>
    </citation>
    <scope>NUCLEOTIDE SEQUENCE [LARGE SCALE GENOMIC DNA]</scope>
    <source>
        <strain evidence="9">ATCC 38327</strain>
    </source>
</reference>
<evidence type="ECO:0000256" key="6">
    <source>
        <dbReference type="SAM" id="Phobius"/>
    </source>
</evidence>
<dbReference type="SMART" id="SM00014">
    <property type="entry name" value="acidPPc"/>
    <property type="match status" value="1"/>
</dbReference>
<dbReference type="Gene3D" id="1.20.144.10">
    <property type="entry name" value="Phosphatidic acid phosphatase type 2/haloperoxidase"/>
    <property type="match status" value="1"/>
</dbReference>
<protein>
    <recommendedName>
        <fullName evidence="7">Phosphatidic acid phosphatase type 2/haloperoxidase domain-containing protein</fullName>
    </recommendedName>
</protein>